<feature type="transmembrane region" description="Helical" evidence="5">
    <location>
        <begin position="353"/>
        <end position="373"/>
    </location>
</feature>
<dbReference type="GO" id="GO:0016020">
    <property type="term" value="C:membrane"/>
    <property type="evidence" value="ECO:0007669"/>
    <property type="project" value="UniProtKB-SubCell"/>
</dbReference>
<evidence type="ECO:0000256" key="2">
    <source>
        <dbReference type="ARBA" id="ARBA00022692"/>
    </source>
</evidence>
<dbReference type="EMBL" id="HBIR01051086">
    <property type="protein sequence ID" value="CAE0586696.1"/>
    <property type="molecule type" value="Transcribed_RNA"/>
</dbReference>
<reference evidence="7" key="1">
    <citation type="submission" date="2021-01" db="EMBL/GenBank/DDBJ databases">
        <authorList>
            <person name="Corre E."/>
            <person name="Pelletier E."/>
            <person name="Niang G."/>
            <person name="Scheremetjew M."/>
            <person name="Finn R."/>
            <person name="Kale V."/>
            <person name="Holt S."/>
            <person name="Cochrane G."/>
            <person name="Meng A."/>
            <person name="Brown T."/>
            <person name="Cohen L."/>
        </authorList>
    </citation>
    <scope>NUCLEOTIDE SEQUENCE</scope>
    <source>
        <strain evidence="7">379</strain>
    </source>
</reference>
<dbReference type="PROSITE" id="PS51380">
    <property type="entry name" value="EXS"/>
    <property type="match status" value="1"/>
</dbReference>
<keyword evidence="2 5" id="KW-0812">Transmembrane</keyword>
<evidence type="ECO:0000313" key="7">
    <source>
        <dbReference type="EMBL" id="CAE0586696.1"/>
    </source>
</evidence>
<evidence type="ECO:0000256" key="4">
    <source>
        <dbReference type="ARBA" id="ARBA00023136"/>
    </source>
</evidence>
<feature type="transmembrane region" description="Helical" evidence="5">
    <location>
        <begin position="183"/>
        <end position="202"/>
    </location>
</feature>
<evidence type="ECO:0000259" key="6">
    <source>
        <dbReference type="PROSITE" id="PS51380"/>
    </source>
</evidence>
<comment type="subcellular location">
    <subcellularLocation>
        <location evidence="1">Membrane</location>
        <topology evidence="1">Multi-pass membrane protein</topology>
    </subcellularLocation>
</comment>
<evidence type="ECO:0000256" key="1">
    <source>
        <dbReference type="ARBA" id="ARBA00004141"/>
    </source>
</evidence>
<organism evidence="7">
    <name type="scientific">Emiliania huxleyi</name>
    <name type="common">Coccolithophore</name>
    <name type="synonym">Pontosphaera huxleyi</name>
    <dbReference type="NCBI Taxonomy" id="2903"/>
    <lineage>
        <taxon>Eukaryota</taxon>
        <taxon>Haptista</taxon>
        <taxon>Haptophyta</taxon>
        <taxon>Prymnesiophyceae</taxon>
        <taxon>Isochrysidales</taxon>
        <taxon>Noelaerhabdaceae</taxon>
        <taxon>Emiliania</taxon>
    </lineage>
</organism>
<dbReference type="Pfam" id="PF03124">
    <property type="entry name" value="EXS"/>
    <property type="match status" value="1"/>
</dbReference>
<sequence length="521" mass="57512">MGPADRRPLLFSTPDLPDQPSPSLRGLVGVEPSASSVDLHVVPRKILDTVGHERPRLVSVDEIKVRFFSLGLQTGFGLQMFLMSAVLMAAAQRQGGPMYEFALGYYPLFRGLFLICFFCSCYGIVLFLWKRHDVDYRSVLGVPQQHNYHSIVTLSFLAMSFVFGCFALYVLSLTDHLTPYKHAWPAIAAGTSLLFLLFPFDWMPEWRDARQRAALCRSLARGTFLSPFLVPELSDTILTDVLCSMPKLFLDLLRTGCLYATGEAYEIEYDEERERAVGMSDTCTNEGSRLYFACKVLLSLGPFAFRLAQCQRQLALGGEVRHVFNSLKYGCAISVVALSLLSDSDLFKCDGVFVAWLAMSVISTLYCSWWDLYMDWGFPVGARALGVSQYLGETAVADPLDGRLFPRRSFQVGALTNTVARAGWAVYISPDQRILQQHVVLLLGCVELLRRAQWCAFRVEWAVVSQLRARVPLDTSSCSLPSAQPSPHAEAVRMAPAGVHPGGGGAATVAAASSLLGKSHS</sequence>
<keyword evidence="3 5" id="KW-1133">Transmembrane helix</keyword>
<protein>
    <recommendedName>
        <fullName evidence="6">EXS domain-containing protein</fullName>
    </recommendedName>
</protein>
<keyword evidence="4 5" id="KW-0472">Membrane</keyword>
<evidence type="ECO:0000256" key="3">
    <source>
        <dbReference type="ARBA" id="ARBA00022989"/>
    </source>
</evidence>
<feature type="transmembrane region" description="Helical" evidence="5">
    <location>
        <begin position="150"/>
        <end position="171"/>
    </location>
</feature>
<gene>
    <name evidence="7" type="ORF">EHUX00137_LOCUS39872</name>
</gene>
<proteinExistence type="predicted"/>
<name>A0A7S3TK79_EMIHU</name>
<accession>A0A7S3TK79</accession>
<dbReference type="PANTHER" id="PTHR10783">
    <property type="entry name" value="XENOTROPIC AND POLYTROPIC RETROVIRUS RECEPTOR 1-RELATED"/>
    <property type="match status" value="1"/>
</dbReference>
<feature type="domain" description="EXS" evidence="6">
    <location>
        <begin position="286"/>
        <end position="492"/>
    </location>
</feature>
<dbReference type="GO" id="GO:0005737">
    <property type="term" value="C:cytoplasm"/>
    <property type="evidence" value="ECO:0007669"/>
    <property type="project" value="TreeGrafter"/>
</dbReference>
<evidence type="ECO:0000256" key="5">
    <source>
        <dbReference type="SAM" id="Phobius"/>
    </source>
</evidence>
<feature type="transmembrane region" description="Helical" evidence="5">
    <location>
        <begin position="67"/>
        <end position="91"/>
    </location>
</feature>
<feature type="transmembrane region" description="Helical" evidence="5">
    <location>
        <begin position="111"/>
        <end position="129"/>
    </location>
</feature>
<dbReference type="AlphaFoldDB" id="A0A7S3TK79"/>
<dbReference type="InterPro" id="IPR004342">
    <property type="entry name" value="EXS_C"/>
</dbReference>